<proteinExistence type="predicted"/>
<keyword evidence="2" id="KW-1185">Reference proteome</keyword>
<evidence type="ECO:0000313" key="2">
    <source>
        <dbReference type="Proteomes" id="UP001239111"/>
    </source>
</evidence>
<gene>
    <name evidence="1" type="ORF">QAD02_009109</name>
</gene>
<organism evidence="1 2">
    <name type="scientific">Eretmocerus hayati</name>
    <dbReference type="NCBI Taxonomy" id="131215"/>
    <lineage>
        <taxon>Eukaryota</taxon>
        <taxon>Metazoa</taxon>
        <taxon>Ecdysozoa</taxon>
        <taxon>Arthropoda</taxon>
        <taxon>Hexapoda</taxon>
        <taxon>Insecta</taxon>
        <taxon>Pterygota</taxon>
        <taxon>Neoptera</taxon>
        <taxon>Endopterygota</taxon>
        <taxon>Hymenoptera</taxon>
        <taxon>Apocrita</taxon>
        <taxon>Proctotrupomorpha</taxon>
        <taxon>Chalcidoidea</taxon>
        <taxon>Aphelinidae</taxon>
        <taxon>Aphelininae</taxon>
        <taxon>Eretmocerus</taxon>
    </lineage>
</organism>
<dbReference type="Proteomes" id="UP001239111">
    <property type="component" value="Chromosome 4"/>
</dbReference>
<dbReference type="EMBL" id="CM056744">
    <property type="protein sequence ID" value="KAJ8667446.1"/>
    <property type="molecule type" value="Genomic_DNA"/>
</dbReference>
<accession>A0ACC2N8Q1</accession>
<reference evidence="1" key="1">
    <citation type="submission" date="2023-04" db="EMBL/GenBank/DDBJ databases">
        <title>A chromosome-level genome assembly of the parasitoid wasp Eretmocerus hayati.</title>
        <authorList>
            <person name="Zhong Y."/>
            <person name="Liu S."/>
            <person name="Liu Y."/>
        </authorList>
    </citation>
    <scope>NUCLEOTIDE SEQUENCE</scope>
    <source>
        <strain evidence="1">ZJU_SS_LIU_2023</strain>
    </source>
</reference>
<comment type="caution">
    <text evidence="1">The sequence shown here is derived from an EMBL/GenBank/DDBJ whole genome shotgun (WGS) entry which is preliminary data.</text>
</comment>
<evidence type="ECO:0000313" key="1">
    <source>
        <dbReference type="EMBL" id="KAJ8667446.1"/>
    </source>
</evidence>
<protein>
    <submittedName>
        <fullName evidence="1">Uncharacterized protein</fullName>
    </submittedName>
</protein>
<name>A0ACC2N8Q1_9HYME</name>
<sequence>MPEPSSSRVRKQRLLNQVFGDGDAAVIQDSENSSEWSSRPSSPQRLHENNPVQIQNFSEKGSRSSSQGSVNKDDPIQAQNCQNDSTNDVIEGCQNSDGSDNQLNELIRHDSGDQSPINDDELSAQSDDHNDSVESSEDQSESEQNVTNSDSTDEENSRSEEGSDSSAEPLEEVPEILALKRWALESRTPSKHLSSLLLILRERLLPQLPKTAKTYLGTTDAVYVVKPMIDSKYCEGEYAYLGLEEGLQACINVDLHPNHIIELDFNIDNLKLHKKNGIIIEGQHFSVQIHRFIADTQARYAVKNVEGHTLSCGCGRCKVVGRIVHNVFVVLDLDCEKRTPEGFRNYEDVDYHKGASVLLALTPNINFIYQFILDIMHLIYLGVVPRMLSLSLKGAPNSSVIRLSAQQKTELNRRTTMIKKDMPFEFKRKMSSTDHFEDYHAVDNRFFPLYCCPVVFKKLINNDYYKHWVLLHVATRMLSGPRTVEGAGQARQYMHQFVEESIILYGHVFCTINVHCLDHLADDVERAGCNLDLLTAFPYENEYGKLKNILLSPHRTVAQYCRKVHLQRSTGQIRVLPQESSVEMEISCEILNKRYKNY</sequence>